<feature type="transmembrane region" description="Helical" evidence="1">
    <location>
        <begin position="616"/>
        <end position="640"/>
    </location>
</feature>
<feature type="transmembrane region" description="Helical" evidence="1">
    <location>
        <begin position="20"/>
        <end position="40"/>
    </location>
</feature>
<reference evidence="2" key="2">
    <citation type="submission" date="2023-06" db="EMBL/GenBank/DDBJ databases">
        <authorList>
            <consortium name="Lawrence Berkeley National Laboratory"/>
            <person name="Haridas S."/>
            <person name="Hensen N."/>
            <person name="Bonometti L."/>
            <person name="Westerberg I."/>
            <person name="Brannstrom I.O."/>
            <person name="Guillou S."/>
            <person name="Cros-Aarteil S."/>
            <person name="Calhoun S."/>
            <person name="Kuo A."/>
            <person name="Mondo S."/>
            <person name="Pangilinan J."/>
            <person name="Riley R."/>
            <person name="Labutti K."/>
            <person name="Andreopoulos B."/>
            <person name="Lipzen A."/>
            <person name="Chen C."/>
            <person name="Yanf M."/>
            <person name="Daum C."/>
            <person name="Ng V."/>
            <person name="Clum A."/>
            <person name="Steindorff A."/>
            <person name="Ohm R."/>
            <person name="Martin F."/>
            <person name="Silar P."/>
            <person name="Natvig D."/>
            <person name="Lalanne C."/>
            <person name="Gautier V."/>
            <person name="Ament-Velasquez S.L."/>
            <person name="Kruys A."/>
            <person name="Hutchinson M.I."/>
            <person name="Powell A.J."/>
            <person name="Barry K."/>
            <person name="Miller A.N."/>
            <person name="Grigoriev I.V."/>
            <person name="Debuchy R."/>
            <person name="Gladieux P."/>
            <person name="Thoren M.H."/>
            <person name="Johannesson H."/>
        </authorList>
    </citation>
    <scope>NUCLEOTIDE SEQUENCE</scope>
    <source>
        <strain evidence="2">CBS 955.72</strain>
    </source>
</reference>
<keyword evidence="1" id="KW-0472">Membrane</keyword>
<dbReference type="PANTHER" id="PTHR35041">
    <property type="entry name" value="MEDIATOR OF RNA POLYMERASE II TRANSCRIPTION SUBUNIT 1"/>
    <property type="match status" value="1"/>
</dbReference>
<evidence type="ECO:0000313" key="3">
    <source>
        <dbReference type="Proteomes" id="UP001275084"/>
    </source>
</evidence>
<comment type="caution">
    <text evidence="2">The sequence shown here is derived from an EMBL/GenBank/DDBJ whole genome shotgun (WGS) entry which is preliminary data.</text>
</comment>
<reference evidence="2" key="1">
    <citation type="journal article" date="2023" name="Mol. Phylogenet. Evol.">
        <title>Genome-scale phylogeny and comparative genomics of the fungal order Sordariales.</title>
        <authorList>
            <person name="Hensen N."/>
            <person name="Bonometti L."/>
            <person name="Westerberg I."/>
            <person name="Brannstrom I.O."/>
            <person name="Guillou S."/>
            <person name="Cros-Aarteil S."/>
            <person name="Calhoun S."/>
            <person name="Haridas S."/>
            <person name="Kuo A."/>
            <person name="Mondo S."/>
            <person name="Pangilinan J."/>
            <person name="Riley R."/>
            <person name="LaButti K."/>
            <person name="Andreopoulos B."/>
            <person name="Lipzen A."/>
            <person name="Chen C."/>
            <person name="Yan M."/>
            <person name="Daum C."/>
            <person name="Ng V."/>
            <person name="Clum A."/>
            <person name="Steindorff A."/>
            <person name="Ohm R.A."/>
            <person name="Martin F."/>
            <person name="Silar P."/>
            <person name="Natvig D.O."/>
            <person name="Lalanne C."/>
            <person name="Gautier V."/>
            <person name="Ament-Velasquez S.L."/>
            <person name="Kruys A."/>
            <person name="Hutchinson M.I."/>
            <person name="Powell A.J."/>
            <person name="Barry K."/>
            <person name="Miller A.N."/>
            <person name="Grigoriev I.V."/>
            <person name="Debuchy R."/>
            <person name="Gladieux P."/>
            <person name="Hiltunen Thoren M."/>
            <person name="Johannesson H."/>
        </authorList>
    </citation>
    <scope>NUCLEOTIDE SEQUENCE</scope>
    <source>
        <strain evidence="2">CBS 955.72</strain>
    </source>
</reference>
<keyword evidence="1" id="KW-0812">Transmembrane</keyword>
<dbReference type="PANTHER" id="PTHR35041:SF3">
    <property type="entry name" value="FORMYLMETHIONINE DEFORMYLASE-LIKE PROTEIN"/>
    <property type="match status" value="1"/>
</dbReference>
<evidence type="ECO:0000313" key="2">
    <source>
        <dbReference type="EMBL" id="KAK3345806.1"/>
    </source>
</evidence>
<keyword evidence="1" id="KW-1133">Transmembrane helix</keyword>
<dbReference type="EMBL" id="JAUIQD010000006">
    <property type="protein sequence ID" value="KAK3345806.1"/>
    <property type="molecule type" value="Genomic_DNA"/>
</dbReference>
<evidence type="ECO:0000256" key="1">
    <source>
        <dbReference type="SAM" id="Phobius"/>
    </source>
</evidence>
<name>A0AAJ0HA79_9PEZI</name>
<proteinExistence type="predicted"/>
<protein>
    <submittedName>
        <fullName evidence="2">Uncharacterized protein</fullName>
    </submittedName>
</protein>
<dbReference type="Proteomes" id="UP001275084">
    <property type="component" value="Unassembled WGS sequence"/>
</dbReference>
<dbReference type="AlphaFoldDB" id="A0AAJ0HA79"/>
<keyword evidence="3" id="KW-1185">Reference proteome</keyword>
<accession>A0AAJ0HA79</accession>
<sequence>MISTTSFGVIIDANAAAVRVALRILVTAVLAVAFLSDTIMTMRPKILLVHNKDVPILSTTGWLSAFDAVRTLWVTRSNPFCLRGIFAYMILTGALRIVSDLATSGLNGGPDSSLAGIIGFYTVPFEARARVAANAFEADAVNGGVPSIYWSVDHASRNYTTWLVRFQNQYMNREDQWSIHRRLPFPMVAMFLAGVCFAFGHHEYYTARNGDIVESSEWPVRFGIALAFLAQQCFVGSAQVAYKQYSWRTLKKKCLKIDTIDRVFAASREPTEAFSAELVFKAPSLTLIALLCWLLPLCAVATPSTPIAVPSSTSSTEICKVASLNFSRDNGLSWDAIGAKKVEFCYWEFGSKTNKWYYDGPTYEFQQLSNLWWSSTEALVGSSPCRAGANCTYDISFDGPAIKCDERADFDGTTGQSLEDLPPSGTSLYTGSMTETGLDTKGRPLEWLKDNQSYGVFTREYPTWIGYVLECNLHHAKYTVAISYLDGRQVVNRALVEHRGPVLPRGGSMYPENSTYGQFGTYHVMGFHFNQHLSNLTSSTNYNVWSKLSSDISQTTLVDHISQLPVLNFPRALEKKFSDLVLSMLSQSQANLNQRITISSPCTIASPVQRWEYHPLWVGISYGLAASLSLLAMVAGGYAIRQHGYATDSRFSTLLATTRNAEIDALMSGYSLGSAPLPERILQSRLQFGEVQVVDVGRGTDGSGGAKTEKHAAFGSGERVRPIVFGERYF</sequence>
<organism evidence="2 3">
    <name type="scientific">Lasiosphaeria hispida</name>
    <dbReference type="NCBI Taxonomy" id="260671"/>
    <lineage>
        <taxon>Eukaryota</taxon>
        <taxon>Fungi</taxon>
        <taxon>Dikarya</taxon>
        <taxon>Ascomycota</taxon>
        <taxon>Pezizomycotina</taxon>
        <taxon>Sordariomycetes</taxon>
        <taxon>Sordariomycetidae</taxon>
        <taxon>Sordariales</taxon>
        <taxon>Lasiosphaeriaceae</taxon>
        <taxon>Lasiosphaeria</taxon>
    </lineage>
</organism>
<gene>
    <name evidence="2" type="ORF">B0T25DRAFT_611690</name>
</gene>